<proteinExistence type="predicted"/>
<evidence type="ECO:0000313" key="2">
    <source>
        <dbReference type="Proteomes" id="UP000244174"/>
    </source>
</evidence>
<accession>A0A2T6AFJ0</accession>
<protein>
    <submittedName>
        <fullName evidence="1">Uncharacterized protein</fullName>
    </submittedName>
</protein>
<keyword evidence="2" id="KW-1185">Reference proteome</keyword>
<dbReference type="EMBL" id="QBKQ01000003">
    <property type="protein sequence ID" value="PTX42557.1"/>
    <property type="molecule type" value="Genomic_DNA"/>
</dbReference>
<comment type="caution">
    <text evidence="1">The sequence shown here is derived from an EMBL/GenBank/DDBJ whole genome shotgun (WGS) entry which is preliminary data.</text>
</comment>
<gene>
    <name evidence="1" type="ORF">C8P64_2987</name>
</gene>
<dbReference type="AlphaFoldDB" id="A0A2T6AFJ0"/>
<sequence>MVKKITDNQLAFGGANCLKVSVGIRGQFTAGRQGMLIEDLINYKITGTQN</sequence>
<dbReference type="Proteomes" id="UP000244174">
    <property type="component" value="Unassembled WGS sequence"/>
</dbReference>
<name>A0A2T6AFJ0_9FLAO</name>
<organism evidence="1 2">
    <name type="scientific">Christiangramia gaetbulicola</name>
    <dbReference type="NCBI Taxonomy" id="703340"/>
    <lineage>
        <taxon>Bacteria</taxon>
        <taxon>Pseudomonadati</taxon>
        <taxon>Bacteroidota</taxon>
        <taxon>Flavobacteriia</taxon>
        <taxon>Flavobacteriales</taxon>
        <taxon>Flavobacteriaceae</taxon>
        <taxon>Christiangramia</taxon>
    </lineage>
</organism>
<evidence type="ECO:0000313" key="1">
    <source>
        <dbReference type="EMBL" id="PTX42557.1"/>
    </source>
</evidence>
<reference evidence="1 2" key="1">
    <citation type="submission" date="2018-04" db="EMBL/GenBank/DDBJ databases">
        <title>Genomic Encyclopedia of Archaeal and Bacterial Type Strains, Phase II (KMG-II): from individual species to whole genera.</title>
        <authorList>
            <person name="Goeker M."/>
        </authorList>
    </citation>
    <scope>NUCLEOTIDE SEQUENCE [LARGE SCALE GENOMIC DNA]</scope>
    <source>
        <strain evidence="1 2">DSM 23082</strain>
    </source>
</reference>